<name>D7MXJ2_ARALL</name>
<organism evidence="3">
    <name type="scientific">Arabidopsis lyrata subsp. lyrata</name>
    <name type="common">Lyre-leaved rock-cress</name>
    <dbReference type="NCBI Taxonomy" id="81972"/>
    <lineage>
        <taxon>Eukaryota</taxon>
        <taxon>Viridiplantae</taxon>
        <taxon>Streptophyta</taxon>
        <taxon>Embryophyta</taxon>
        <taxon>Tracheophyta</taxon>
        <taxon>Spermatophyta</taxon>
        <taxon>Magnoliopsida</taxon>
        <taxon>eudicotyledons</taxon>
        <taxon>Gunneridae</taxon>
        <taxon>Pentapetalae</taxon>
        <taxon>rosids</taxon>
        <taxon>malvids</taxon>
        <taxon>Brassicales</taxon>
        <taxon>Brassicaceae</taxon>
        <taxon>Camelineae</taxon>
        <taxon>Arabidopsis</taxon>
    </lineage>
</organism>
<feature type="domain" description="Neprosin activation peptide" evidence="1">
    <location>
        <begin position="47"/>
        <end position="149"/>
    </location>
</feature>
<dbReference type="InterPro" id="IPR053168">
    <property type="entry name" value="Glutamic_endopeptidase"/>
</dbReference>
<dbReference type="EMBL" id="GL349014">
    <property type="protein sequence ID" value="EFH38739.1"/>
    <property type="molecule type" value="Genomic_DNA"/>
</dbReference>
<evidence type="ECO:0000259" key="1">
    <source>
        <dbReference type="Pfam" id="PF14365"/>
    </source>
</evidence>
<dbReference type="AlphaFoldDB" id="D7MXJ2"/>
<dbReference type="eggNOG" id="ENOG502QVB2">
    <property type="taxonomic scope" value="Eukaryota"/>
</dbReference>
<dbReference type="HOGENOM" id="CLU_1521613_0_0_1"/>
<proteinExistence type="predicted"/>
<dbReference type="Pfam" id="PF14365">
    <property type="entry name" value="Neprosin_AP"/>
    <property type="match status" value="1"/>
</dbReference>
<protein>
    <submittedName>
        <fullName evidence="2">Predicted protein</fullName>
    </submittedName>
</protein>
<keyword evidence="3" id="KW-1185">Reference proteome</keyword>
<dbReference type="PANTHER" id="PTHR31589">
    <property type="entry name" value="PROTEIN, PUTATIVE (DUF239)-RELATED-RELATED"/>
    <property type="match status" value="1"/>
</dbReference>
<reference evidence="3" key="1">
    <citation type="journal article" date="2011" name="Nat. Genet.">
        <title>The Arabidopsis lyrata genome sequence and the basis of rapid genome size change.</title>
        <authorList>
            <person name="Hu T.T."/>
            <person name="Pattyn P."/>
            <person name="Bakker E.G."/>
            <person name="Cao J."/>
            <person name="Cheng J.-F."/>
            <person name="Clark R.M."/>
            <person name="Fahlgren N."/>
            <person name="Fawcett J.A."/>
            <person name="Grimwood J."/>
            <person name="Gundlach H."/>
            <person name="Haberer G."/>
            <person name="Hollister J.D."/>
            <person name="Ossowski S."/>
            <person name="Ottilar R.P."/>
            <person name="Salamov A.A."/>
            <person name="Schneeberger K."/>
            <person name="Spannagl M."/>
            <person name="Wang X."/>
            <person name="Yang L."/>
            <person name="Nasrallah M.E."/>
            <person name="Bergelson J."/>
            <person name="Carrington J.C."/>
            <person name="Gaut B.S."/>
            <person name="Schmutz J."/>
            <person name="Mayer K.F.X."/>
            <person name="Van de Peer Y."/>
            <person name="Grigoriev I.V."/>
            <person name="Nordborg M."/>
            <person name="Weigel D."/>
            <person name="Guo Y.-L."/>
        </authorList>
    </citation>
    <scope>NUCLEOTIDE SEQUENCE [LARGE SCALE GENOMIC DNA]</scope>
    <source>
        <strain evidence="3">cv. MN47</strain>
    </source>
</reference>
<dbReference type="Gramene" id="Al_scaffold_0436_1">
    <property type="protein sequence ID" value="Al_scaffold_0436_1"/>
    <property type="gene ID" value="Al_scaffold_0436_1"/>
</dbReference>
<dbReference type="PANTHER" id="PTHR31589:SF224">
    <property type="entry name" value="NEP-INTERACTING PROTEIN (DUF239)"/>
    <property type="match status" value="1"/>
</dbReference>
<dbReference type="Proteomes" id="UP000008694">
    <property type="component" value="Unassembled WGS sequence"/>
</dbReference>
<evidence type="ECO:0000313" key="3">
    <source>
        <dbReference type="Proteomes" id="UP000008694"/>
    </source>
</evidence>
<dbReference type="InterPro" id="IPR025521">
    <property type="entry name" value="Neprosin_propep"/>
</dbReference>
<feature type="non-terminal residue" evidence="2">
    <location>
        <position position="1"/>
    </location>
</feature>
<accession>D7MXJ2</accession>
<dbReference type="STRING" id="81972.D7MXJ2"/>
<sequence length="177" mass="19721">NGWIRSVVSDGDSGIISPCVYGKELPDHWEIEVQNLLKRLNKPAVKSIKSEDGDIIDCVPITSQPALDHPLLKNHTIQVCSSFMMRPSFIPKGNHSTNTKKNAKAITQVWHKNGECPENTVAIRRTNKEEILRSKSIESFSKKTHQSSPGDHEVLITLSCSHGRTIYIFHGGITSCH</sequence>
<gene>
    <name evidence="2" type="ORF">ARALYDRAFT_655418</name>
</gene>
<evidence type="ECO:0000313" key="2">
    <source>
        <dbReference type="EMBL" id="EFH38739.1"/>
    </source>
</evidence>